<sequence length="277" mass="30400">MKVNKLWAALLATTFGLAATATPVVVEAQAKKKAAAPAMTGPAVTKKPIALEPASLKWGMTTKQVGEAIDKQLDEAYKPLYQKVSPGVNQRALDAQLLEEKNTFRRSKIEFGKLPTAVDNSPLRGEYSYLNKEWMLSMTRDGKTRYFFFIQDKLWKIIDEIKLAKGGPLGANFQESAVKLSTTYGTPGRIIPPNPDLGMFATVVDWKDATTHVRLIERGETAIAIAYEDNATMQNIESLRPNKPKQEDAIDPAVAAAIRGPDPEPAPPPPADNKKKK</sequence>
<protein>
    <submittedName>
        <fullName evidence="3">Uncharacterized protein</fullName>
    </submittedName>
</protein>
<name>A0A9X3X896_9BACT</name>
<keyword evidence="2" id="KW-0732">Signal</keyword>
<dbReference type="AlphaFoldDB" id="A0A9X3X896"/>
<reference evidence="3 4" key="1">
    <citation type="submission" date="2021-04" db="EMBL/GenBank/DDBJ databases">
        <title>Genome analysis of Polyangium sp.</title>
        <authorList>
            <person name="Li Y."/>
            <person name="Wang J."/>
        </authorList>
    </citation>
    <scope>NUCLEOTIDE SEQUENCE [LARGE SCALE GENOMIC DNA]</scope>
    <source>
        <strain evidence="3 4">SDU14</strain>
    </source>
</reference>
<feature type="chain" id="PRO_5040799971" evidence="2">
    <location>
        <begin position="22"/>
        <end position="277"/>
    </location>
</feature>
<feature type="region of interest" description="Disordered" evidence="1">
    <location>
        <begin position="239"/>
        <end position="277"/>
    </location>
</feature>
<proteinExistence type="predicted"/>
<dbReference type="EMBL" id="JAGTJJ010000020">
    <property type="protein sequence ID" value="MDC3984375.1"/>
    <property type="molecule type" value="Genomic_DNA"/>
</dbReference>
<keyword evidence="4" id="KW-1185">Reference proteome</keyword>
<dbReference type="Proteomes" id="UP001151081">
    <property type="component" value="Unassembled WGS sequence"/>
</dbReference>
<feature type="signal peptide" evidence="2">
    <location>
        <begin position="1"/>
        <end position="21"/>
    </location>
</feature>
<evidence type="ECO:0000313" key="3">
    <source>
        <dbReference type="EMBL" id="MDC3984375.1"/>
    </source>
</evidence>
<gene>
    <name evidence="3" type="ORF">KEG57_27970</name>
</gene>
<accession>A0A9X3X896</accession>
<dbReference type="RefSeq" id="WP_272422952.1">
    <property type="nucleotide sequence ID" value="NZ_JAGTJJ010000020.1"/>
</dbReference>
<evidence type="ECO:0000313" key="4">
    <source>
        <dbReference type="Proteomes" id="UP001151081"/>
    </source>
</evidence>
<evidence type="ECO:0000256" key="1">
    <source>
        <dbReference type="SAM" id="MobiDB-lite"/>
    </source>
</evidence>
<evidence type="ECO:0000256" key="2">
    <source>
        <dbReference type="SAM" id="SignalP"/>
    </source>
</evidence>
<organism evidence="3 4">
    <name type="scientific">Polyangium jinanense</name>
    <dbReference type="NCBI Taxonomy" id="2829994"/>
    <lineage>
        <taxon>Bacteria</taxon>
        <taxon>Pseudomonadati</taxon>
        <taxon>Myxococcota</taxon>
        <taxon>Polyangia</taxon>
        <taxon>Polyangiales</taxon>
        <taxon>Polyangiaceae</taxon>
        <taxon>Polyangium</taxon>
    </lineage>
</organism>
<comment type="caution">
    <text evidence="3">The sequence shown here is derived from an EMBL/GenBank/DDBJ whole genome shotgun (WGS) entry which is preliminary data.</text>
</comment>